<dbReference type="PANTHER" id="PTHR46622:SF1">
    <property type="entry name" value="DNA-DEPENDENT METALLOPROTEASE WSS1"/>
    <property type="match status" value="1"/>
</dbReference>
<accession>B0CN90</accession>
<keyword evidence="3" id="KW-0862">Zinc</keyword>
<keyword evidence="9" id="KW-1185">Reference proteome</keyword>
<dbReference type="PANTHER" id="PTHR46622">
    <property type="entry name" value="DNA-DEPENDENT METALLOPROTEASE WSS1"/>
    <property type="match status" value="1"/>
</dbReference>
<dbReference type="Pfam" id="PF08325">
    <property type="entry name" value="WLM"/>
    <property type="match status" value="1"/>
</dbReference>
<dbReference type="RefSeq" id="XP_001873469.1">
    <property type="nucleotide sequence ID" value="XM_001873434.1"/>
</dbReference>
<feature type="compositionally biased region" description="Basic and acidic residues" evidence="5">
    <location>
        <begin position="207"/>
        <end position="217"/>
    </location>
</feature>
<evidence type="ECO:0000313" key="8">
    <source>
        <dbReference type="EMBL" id="EDR15261.1"/>
    </source>
</evidence>
<dbReference type="SUPFAM" id="SSF90209">
    <property type="entry name" value="Ran binding protein zinc finger-like"/>
    <property type="match status" value="1"/>
</dbReference>
<evidence type="ECO:0000313" key="9">
    <source>
        <dbReference type="Proteomes" id="UP000001194"/>
    </source>
</evidence>
<gene>
    <name evidence="8" type="ORF">LACBIDRAFT_301313</name>
</gene>
<evidence type="ECO:0000259" key="6">
    <source>
        <dbReference type="PROSITE" id="PS50199"/>
    </source>
</evidence>
<dbReference type="PROSITE" id="PS50199">
    <property type="entry name" value="ZF_RANBP2_2"/>
    <property type="match status" value="1"/>
</dbReference>
<dbReference type="KEGG" id="lbc:LACBIDRAFT_301313"/>
<sequence>MSETFIQSFTHLKDRQNADRALHMLKKVASLVKPIMRKHGWVLPVLAEFFPDSPNLLVCSRQMQVKVGTLTPWPDVNMGQQILIRLRPAHAPDTFYDQEDIVQTMLHELTHNVHGPHDDKFYKFLSGLQDEYDALQRSGYAGEGFFSKGQRLGANVSHDLPPHLARAKALEAAEKRRRTSRVLGSGGRLGGTIDTKGKTPRQLAAEAAERRARDEKSCGSQAGSALAQREAEKAAREGIENKVIDLTLDDDSDSDVIIVEDVPRPVAGPSSSSAAKRPDGAVPNFVGQGSSLKLKPASDRKDSVNDQRPRARSPPARSNSEWACQMCTLLNKPFALQCDACMTKRPQDVSEGWTCLTCGEAGMEHQFWSCRFCGIIKAES</sequence>
<dbReference type="InterPro" id="IPR053000">
    <property type="entry name" value="WSS1-like_metalloprotease"/>
</dbReference>
<evidence type="ECO:0000256" key="5">
    <source>
        <dbReference type="SAM" id="MobiDB-lite"/>
    </source>
</evidence>
<feature type="compositionally biased region" description="Basic and acidic residues" evidence="5">
    <location>
        <begin position="296"/>
        <end position="309"/>
    </location>
</feature>
<dbReference type="PROSITE" id="PS01358">
    <property type="entry name" value="ZF_RANBP2_1"/>
    <property type="match status" value="1"/>
</dbReference>
<feature type="domain" description="WLM" evidence="7">
    <location>
        <begin position="1"/>
        <end position="213"/>
    </location>
</feature>
<organism evidence="9">
    <name type="scientific">Laccaria bicolor (strain S238N-H82 / ATCC MYA-4686)</name>
    <name type="common">Bicoloured deceiver</name>
    <name type="synonym">Laccaria laccata var. bicolor</name>
    <dbReference type="NCBI Taxonomy" id="486041"/>
    <lineage>
        <taxon>Eukaryota</taxon>
        <taxon>Fungi</taxon>
        <taxon>Dikarya</taxon>
        <taxon>Basidiomycota</taxon>
        <taxon>Agaricomycotina</taxon>
        <taxon>Agaricomycetes</taxon>
        <taxon>Agaricomycetidae</taxon>
        <taxon>Agaricales</taxon>
        <taxon>Agaricineae</taxon>
        <taxon>Hydnangiaceae</taxon>
        <taxon>Laccaria</taxon>
    </lineage>
</organism>
<dbReference type="OrthoDB" id="261960at2759"/>
<dbReference type="PROSITE" id="PS51397">
    <property type="entry name" value="WLM"/>
    <property type="match status" value="1"/>
</dbReference>
<dbReference type="Proteomes" id="UP000001194">
    <property type="component" value="Unassembled WGS sequence"/>
</dbReference>
<keyword evidence="1" id="KW-0479">Metal-binding</keyword>
<evidence type="ECO:0000256" key="2">
    <source>
        <dbReference type="ARBA" id="ARBA00022771"/>
    </source>
</evidence>
<feature type="region of interest" description="Disordered" evidence="5">
    <location>
        <begin position="175"/>
        <end position="233"/>
    </location>
</feature>
<proteinExistence type="predicted"/>
<reference evidence="8 9" key="1">
    <citation type="journal article" date="2008" name="Nature">
        <title>The genome of Laccaria bicolor provides insights into mycorrhizal symbiosis.</title>
        <authorList>
            <person name="Martin F."/>
            <person name="Aerts A."/>
            <person name="Ahren D."/>
            <person name="Brun A."/>
            <person name="Danchin E.G.J."/>
            <person name="Duchaussoy F."/>
            <person name="Gibon J."/>
            <person name="Kohler A."/>
            <person name="Lindquist E."/>
            <person name="Pereda V."/>
            <person name="Salamov A."/>
            <person name="Shapiro H.J."/>
            <person name="Wuyts J."/>
            <person name="Blaudez D."/>
            <person name="Buee M."/>
            <person name="Brokstein P."/>
            <person name="Canbaeck B."/>
            <person name="Cohen D."/>
            <person name="Courty P.E."/>
            <person name="Coutinho P.M."/>
            <person name="Delaruelle C."/>
            <person name="Detter J.C."/>
            <person name="Deveau A."/>
            <person name="DiFazio S."/>
            <person name="Duplessis S."/>
            <person name="Fraissinet-Tachet L."/>
            <person name="Lucic E."/>
            <person name="Frey-Klett P."/>
            <person name="Fourrey C."/>
            <person name="Feussner I."/>
            <person name="Gay G."/>
            <person name="Grimwood J."/>
            <person name="Hoegger P.J."/>
            <person name="Jain P."/>
            <person name="Kilaru S."/>
            <person name="Labbe J."/>
            <person name="Lin Y.C."/>
            <person name="Legue V."/>
            <person name="Le Tacon F."/>
            <person name="Marmeisse R."/>
            <person name="Melayah D."/>
            <person name="Montanini B."/>
            <person name="Muratet M."/>
            <person name="Nehls U."/>
            <person name="Niculita-Hirzel H."/>
            <person name="Oudot-Le Secq M.P."/>
            <person name="Peter M."/>
            <person name="Quesneville H."/>
            <person name="Rajashekar B."/>
            <person name="Reich M."/>
            <person name="Rouhier N."/>
            <person name="Schmutz J."/>
            <person name="Yin T."/>
            <person name="Chalot M."/>
            <person name="Henrissat B."/>
            <person name="Kuees U."/>
            <person name="Lucas S."/>
            <person name="Van de Peer Y."/>
            <person name="Podila G.K."/>
            <person name="Polle A."/>
            <person name="Pukkila P.J."/>
            <person name="Richardson P.M."/>
            <person name="Rouze P."/>
            <person name="Sanders I.R."/>
            <person name="Stajich J.E."/>
            <person name="Tunlid A."/>
            <person name="Tuskan G."/>
            <person name="Grigoriev I.V."/>
        </authorList>
    </citation>
    <scope>NUCLEOTIDE SEQUENCE [LARGE SCALE GENOMIC DNA]</scope>
    <source>
        <strain evidence="9">S238N-H82 / ATCC MYA-4686</strain>
    </source>
</reference>
<dbReference type="InterPro" id="IPR001876">
    <property type="entry name" value="Znf_RanBP2"/>
</dbReference>
<keyword evidence="2 4" id="KW-0863">Zinc-finger</keyword>
<dbReference type="GO" id="GO:0008270">
    <property type="term" value="F:zinc ion binding"/>
    <property type="evidence" value="ECO:0007669"/>
    <property type="project" value="UniProtKB-KW"/>
</dbReference>
<dbReference type="GO" id="GO:0006281">
    <property type="term" value="P:DNA repair"/>
    <property type="evidence" value="ECO:0007669"/>
    <property type="project" value="TreeGrafter"/>
</dbReference>
<dbReference type="GO" id="GO:0005634">
    <property type="term" value="C:nucleus"/>
    <property type="evidence" value="ECO:0007669"/>
    <property type="project" value="TreeGrafter"/>
</dbReference>
<dbReference type="EMBL" id="DS547091">
    <property type="protein sequence ID" value="EDR15261.1"/>
    <property type="molecule type" value="Genomic_DNA"/>
</dbReference>
<dbReference type="GO" id="GO:0008237">
    <property type="term" value="F:metallopeptidase activity"/>
    <property type="evidence" value="ECO:0007669"/>
    <property type="project" value="TreeGrafter"/>
</dbReference>
<dbReference type="HOGENOM" id="CLU_023057_1_1_1"/>
<dbReference type="GeneID" id="6068954"/>
<dbReference type="AlphaFoldDB" id="B0CN90"/>
<evidence type="ECO:0000256" key="4">
    <source>
        <dbReference type="PROSITE-ProRule" id="PRU00322"/>
    </source>
</evidence>
<evidence type="ECO:0000256" key="3">
    <source>
        <dbReference type="ARBA" id="ARBA00022833"/>
    </source>
</evidence>
<name>B0CN90_LACBS</name>
<dbReference type="InterPro" id="IPR036443">
    <property type="entry name" value="Znf_RanBP2_sf"/>
</dbReference>
<evidence type="ECO:0000256" key="1">
    <source>
        <dbReference type="ARBA" id="ARBA00022723"/>
    </source>
</evidence>
<feature type="region of interest" description="Disordered" evidence="5">
    <location>
        <begin position="261"/>
        <end position="318"/>
    </location>
</feature>
<protein>
    <submittedName>
        <fullName evidence="8">Predicted protein</fullName>
    </submittedName>
</protein>
<evidence type="ECO:0000259" key="7">
    <source>
        <dbReference type="PROSITE" id="PS51397"/>
    </source>
</evidence>
<feature type="domain" description="RanBP2-type" evidence="6">
    <location>
        <begin position="317"/>
        <end position="347"/>
    </location>
</feature>
<dbReference type="InterPro" id="IPR013536">
    <property type="entry name" value="WLM_dom"/>
</dbReference>
<dbReference type="SMART" id="SM00547">
    <property type="entry name" value="ZnF_RBZ"/>
    <property type="match status" value="1"/>
</dbReference>
<dbReference type="InParanoid" id="B0CN90"/>
<dbReference type="Gene3D" id="2.30.30.380">
    <property type="entry name" value="Zn-finger domain of Sec23/24"/>
    <property type="match status" value="1"/>
</dbReference>